<accession>A0A381N5H1</accession>
<reference evidence="1" key="1">
    <citation type="submission" date="2018-05" db="EMBL/GenBank/DDBJ databases">
        <authorList>
            <person name="Lanie J.A."/>
            <person name="Ng W.-L."/>
            <person name="Kazmierczak K.M."/>
            <person name="Andrzejewski T.M."/>
            <person name="Davidsen T.M."/>
            <person name="Wayne K.J."/>
            <person name="Tettelin H."/>
            <person name="Glass J.I."/>
            <person name="Rusch D."/>
            <person name="Podicherti R."/>
            <person name="Tsui H.-C.T."/>
            <person name="Winkler M.E."/>
        </authorList>
    </citation>
    <scope>NUCLEOTIDE SEQUENCE</scope>
</reference>
<gene>
    <name evidence="1" type="ORF">METZ01_LOCUS2649</name>
</gene>
<proteinExistence type="predicted"/>
<evidence type="ECO:0000313" key="1">
    <source>
        <dbReference type="EMBL" id="SUZ49795.1"/>
    </source>
</evidence>
<organism evidence="1">
    <name type="scientific">marine metagenome</name>
    <dbReference type="NCBI Taxonomy" id="408172"/>
    <lineage>
        <taxon>unclassified sequences</taxon>
        <taxon>metagenomes</taxon>
        <taxon>ecological metagenomes</taxon>
    </lineage>
</organism>
<protein>
    <recommendedName>
        <fullName evidence="2">DUF2007 domain-containing protein</fullName>
    </recommendedName>
</protein>
<dbReference type="EMBL" id="UINC01000136">
    <property type="protein sequence ID" value="SUZ49795.1"/>
    <property type="molecule type" value="Genomic_DNA"/>
</dbReference>
<sequence length="53" mass="6158">MLAEMWKEVLEGEGLPARILPEGDILDWAERVPFKVYVPKGREHVAEEILRKL</sequence>
<evidence type="ECO:0008006" key="2">
    <source>
        <dbReference type="Google" id="ProtNLM"/>
    </source>
</evidence>
<name>A0A381N5H1_9ZZZZ</name>
<dbReference type="AlphaFoldDB" id="A0A381N5H1"/>